<dbReference type="SUPFAM" id="SSF56935">
    <property type="entry name" value="Porins"/>
    <property type="match status" value="1"/>
</dbReference>
<dbReference type="Proteomes" id="UP001589688">
    <property type="component" value="Unassembled WGS sequence"/>
</dbReference>
<reference evidence="3 4" key="1">
    <citation type="submission" date="2024-09" db="EMBL/GenBank/DDBJ databases">
        <authorList>
            <person name="Sun Q."/>
            <person name="Mori K."/>
        </authorList>
    </citation>
    <scope>NUCLEOTIDE SEQUENCE [LARGE SCALE GENOMIC DNA]</scope>
    <source>
        <strain evidence="3 4">ATCC 51272</strain>
    </source>
</reference>
<feature type="chain" id="PRO_5045887316" evidence="1">
    <location>
        <begin position="22"/>
        <end position="965"/>
    </location>
</feature>
<accession>A0ABV5ZMJ6</accession>
<dbReference type="SUPFAM" id="SSF49464">
    <property type="entry name" value="Carboxypeptidase regulatory domain-like"/>
    <property type="match status" value="1"/>
</dbReference>
<name>A0ABV5ZMJ6_9BACT</name>
<sequence>MSCRFCSLLLLLLGLWLPAQGRHLTGRVVDDRSGEELPGVTVELLRLADSTLVRSAVTGERTVFGWKTVGYDIDVDNNTAYLLRFSMVGYRTLYRRVDVKMAERVNEQYVDEVRLEEEARLLDEVVVKATKIKMVMRGDTVVYDASAFSLSEGSMLDALIRQLPGTTLENGVIKVNGRTVSALLVDGRDFFKGDAKKALENLPAYTVDKVKAYDKRGRESRMMGRDMGDKELVLDVGLKKQYQRGLLANADMAGGTNHRYSGQLFAMHYSKHARLTLLGSMNNLNSQSVPGDYDMSPQPDTGGGLSARKTAGLNYRWEGKTEDTYVESENGFAHTDNETLTQTTSQTFLTGGDYYGLSRDASRAKTAAWTTNNSFGLTPGRHFISGSFGLTYARNEGWGSNLSGRFSERPASSALLDSLFRPGAGRRLLAMTVNRVRNDNQNHGQSLGSVVSLRDNYRLGKTGDFDNMLSVAGDLRYNHGKNYRHALNRVDYPAGAGTQDRRHQYSTTPTEDYALSVNVDYSRFFNRDSDKLNTMFVRPFYRFNQSYQASDYSLYRLDRLADYTDETYALGMLPSTQEALLSVRDAGNSYSSREHTRSHTGGLQATYIHGDGVQMPRWSVYLSLPVEFRHERIDYVRAKSYARDRNATFFSPSVRADYLFNDSTGMRNVSFSYNSSQTQPSLVSLLDVRDDADPLVVRLGNPGLHKARTHSVGLSASLFRMRSQEYGNVGVNYSVVQHAVATSMLYNKETGVTTTQQVNVDGNWSLSGNVGFGLPVDRRKRLSLHGNLSANYNNSVDLTTVEGTQPSRSEVHNWVFSEQLTLEYQLGSRLQLRLSANADHQRATSDRSDFQRVSSWNVRVGLGGTCELPWGLQLSTDLTDYRRRGYNDARMNTGETVWNARLTKRLLKDRLTLSVDGFDILGQLSNTSFTLDSQGRAEVWTNTLTRYVMAHVAYKFTLGAKAPRY</sequence>
<keyword evidence="1" id="KW-0732">Signal</keyword>
<keyword evidence="4" id="KW-1185">Reference proteome</keyword>
<evidence type="ECO:0000256" key="1">
    <source>
        <dbReference type="SAM" id="SignalP"/>
    </source>
</evidence>
<evidence type="ECO:0000313" key="4">
    <source>
        <dbReference type="Proteomes" id="UP001589688"/>
    </source>
</evidence>
<gene>
    <name evidence="3" type="ORF">ACFFK8_08940</name>
</gene>
<comment type="caution">
    <text evidence="3">The sequence shown here is derived from an EMBL/GenBank/DDBJ whole genome shotgun (WGS) entry which is preliminary data.</text>
</comment>
<feature type="domain" description="Outer membrane protein beta-barrel" evidence="2">
    <location>
        <begin position="638"/>
        <end position="842"/>
    </location>
</feature>
<dbReference type="RefSeq" id="WP_027951449.1">
    <property type="nucleotide sequence ID" value="NZ_JADU01000001.1"/>
</dbReference>
<dbReference type="InterPro" id="IPR008969">
    <property type="entry name" value="CarboxyPept-like_regulatory"/>
</dbReference>
<feature type="signal peptide" evidence="1">
    <location>
        <begin position="1"/>
        <end position="21"/>
    </location>
</feature>
<dbReference type="Pfam" id="PF14905">
    <property type="entry name" value="OMP_b-brl_3"/>
    <property type="match status" value="1"/>
</dbReference>
<proteinExistence type="predicted"/>
<evidence type="ECO:0000259" key="2">
    <source>
        <dbReference type="Pfam" id="PF14905"/>
    </source>
</evidence>
<dbReference type="InterPro" id="IPR041700">
    <property type="entry name" value="OMP_b-brl_3"/>
</dbReference>
<evidence type="ECO:0000313" key="3">
    <source>
        <dbReference type="EMBL" id="MFB9897918.1"/>
    </source>
</evidence>
<organism evidence="3 4">
    <name type="scientific">Hallella seregens ATCC 51272</name>
    <dbReference type="NCBI Taxonomy" id="1336250"/>
    <lineage>
        <taxon>Bacteria</taxon>
        <taxon>Pseudomonadati</taxon>
        <taxon>Bacteroidota</taxon>
        <taxon>Bacteroidia</taxon>
        <taxon>Bacteroidales</taxon>
        <taxon>Prevotellaceae</taxon>
        <taxon>Hallella</taxon>
    </lineage>
</organism>
<protein>
    <submittedName>
        <fullName evidence="3">Outer membrane beta-barrel protein</fullName>
    </submittedName>
</protein>
<dbReference type="EMBL" id="JBHLZF010000002">
    <property type="protein sequence ID" value="MFB9897918.1"/>
    <property type="molecule type" value="Genomic_DNA"/>
</dbReference>